<evidence type="ECO:0000256" key="6">
    <source>
        <dbReference type="ARBA" id="ARBA00023136"/>
    </source>
</evidence>
<feature type="transmembrane region" description="Helical" evidence="7">
    <location>
        <begin position="128"/>
        <end position="148"/>
    </location>
</feature>
<gene>
    <name evidence="9" type="ORF">KSB_02540</name>
</gene>
<comment type="similarity">
    <text evidence="7">Belongs to the binding-protein-dependent transport system permease family.</text>
</comment>
<feature type="transmembrane region" description="Helical" evidence="7">
    <location>
        <begin position="282"/>
        <end position="304"/>
    </location>
</feature>
<feature type="transmembrane region" description="Helical" evidence="7">
    <location>
        <begin position="95"/>
        <end position="116"/>
    </location>
</feature>
<evidence type="ECO:0000256" key="5">
    <source>
        <dbReference type="ARBA" id="ARBA00022989"/>
    </source>
</evidence>
<comment type="subcellular location">
    <subcellularLocation>
        <location evidence="1 7">Cell membrane</location>
        <topology evidence="1 7">Multi-pass membrane protein</topology>
    </subcellularLocation>
</comment>
<dbReference type="InterPro" id="IPR051393">
    <property type="entry name" value="ABC_transporter_permease"/>
</dbReference>
<keyword evidence="6 7" id="KW-0472">Membrane</keyword>
<evidence type="ECO:0000256" key="4">
    <source>
        <dbReference type="ARBA" id="ARBA00022692"/>
    </source>
</evidence>
<evidence type="ECO:0000259" key="8">
    <source>
        <dbReference type="PROSITE" id="PS50928"/>
    </source>
</evidence>
<evidence type="ECO:0000256" key="1">
    <source>
        <dbReference type="ARBA" id="ARBA00004651"/>
    </source>
</evidence>
<dbReference type="PROSITE" id="PS50928">
    <property type="entry name" value="ABC_TM1"/>
    <property type="match status" value="1"/>
</dbReference>
<keyword evidence="4 7" id="KW-0812">Transmembrane</keyword>
<dbReference type="Pfam" id="PF00528">
    <property type="entry name" value="BPD_transp_1"/>
    <property type="match status" value="1"/>
</dbReference>
<keyword evidence="5 7" id="KW-1133">Transmembrane helix</keyword>
<proteinExistence type="inferred from homology"/>
<dbReference type="Gene3D" id="1.10.3720.10">
    <property type="entry name" value="MetI-like"/>
    <property type="match status" value="1"/>
</dbReference>
<name>A0ABQ3UGD9_9CHLR</name>
<keyword evidence="10" id="KW-1185">Reference proteome</keyword>
<dbReference type="PANTHER" id="PTHR30193">
    <property type="entry name" value="ABC TRANSPORTER PERMEASE PROTEIN"/>
    <property type="match status" value="1"/>
</dbReference>
<evidence type="ECO:0000256" key="2">
    <source>
        <dbReference type="ARBA" id="ARBA00022448"/>
    </source>
</evidence>
<evidence type="ECO:0000313" key="9">
    <source>
        <dbReference type="EMBL" id="GHO51779.1"/>
    </source>
</evidence>
<dbReference type="PANTHER" id="PTHR30193:SF37">
    <property type="entry name" value="INNER MEMBRANE ABC TRANSPORTER PERMEASE PROTEIN YCJO"/>
    <property type="match status" value="1"/>
</dbReference>
<feature type="transmembrane region" description="Helical" evidence="7">
    <location>
        <begin position="29"/>
        <end position="53"/>
    </location>
</feature>
<dbReference type="InterPro" id="IPR035906">
    <property type="entry name" value="MetI-like_sf"/>
</dbReference>
<organism evidence="9 10">
    <name type="scientific">Ktedonobacter robiniae</name>
    <dbReference type="NCBI Taxonomy" id="2778365"/>
    <lineage>
        <taxon>Bacteria</taxon>
        <taxon>Bacillati</taxon>
        <taxon>Chloroflexota</taxon>
        <taxon>Ktedonobacteria</taxon>
        <taxon>Ktedonobacterales</taxon>
        <taxon>Ktedonobacteraceae</taxon>
        <taxon>Ktedonobacter</taxon>
    </lineage>
</organism>
<feature type="transmembrane region" description="Helical" evidence="7">
    <location>
        <begin position="168"/>
        <end position="188"/>
    </location>
</feature>
<dbReference type="RefSeq" id="WP_201368753.1">
    <property type="nucleotide sequence ID" value="NZ_BNJG01000001.1"/>
</dbReference>
<protein>
    <submittedName>
        <fullName evidence="9">Sugar ABC transporter permease</fullName>
    </submittedName>
</protein>
<accession>A0ABQ3UGD9</accession>
<dbReference type="EMBL" id="BNJG01000001">
    <property type="protein sequence ID" value="GHO51779.1"/>
    <property type="molecule type" value="Genomic_DNA"/>
</dbReference>
<evidence type="ECO:0000256" key="3">
    <source>
        <dbReference type="ARBA" id="ARBA00022475"/>
    </source>
</evidence>
<dbReference type="SUPFAM" id="SSF161098">
    <property type="entry name" value="MetI-like"/>
    <property type="match status" value="1"/>
</dbReference>
<keyword evidence="2 7" id="KW-0813">Transport</keyword>
<reference evidence="9 10" key="1">
    <citation type="journal article" date="2021" name="Int. J. Syst. Evol. Microbiol.">
        <title>Reticulibacter mediterranei gen. nov., sp. nov., within the new family Reticulibacteraceae fam. nov., and Ktedonospora formicarum gen. nov., sp. nov., Ktedonobacter robiniae sp. nov., Dictyobacter formicarum sp. nov. and Dictyobacter arantiisoli sp. nov., belonging to the class Ktedonobacteria.</title>
        <authorList>
            <person name="Yabe S."/>
            <person name="Zheng Y."/>
            <person name="Wang C.M."/>
            <person name="Sakai Y."/>
            <person name="Abe K."/>
            <person name="Yokota A."/>
            <person name="Donadio S."/>
            <person name="Cavaletti L."/>
            <person name="Monciardini P."/>
        </authorList>
    </citation>
    <scope>NUCLEOTIDE SEQUENCE [LARGE SCALE GENOMIC DNA]</scope>
    <source>
        <strain evidence="9 10">SOSP1-30</strain>
    </source>
</reference>
<feature type="transmembrane region" description="Helical" evidence="7">
    <location>
        <begin position="229"/>
        <end position="251"/>
    </location>
</feature>
<feature type="domain" description="ABC transmembrane type-1" evidence="8">
    <location>
        <begin position="91"/>
        <end position="304"/>
    </location>
</feature>
<dbReference type="InterPro" id="IPR000515">
    <property type="entry name" value="MetI-like"/>
</dbReference>
<dbReference type="Proteomes" id="UP000654345">
    <property type="component" value="Unassembled WGS sequence"/>
</dbReference>
<comment type="caution">
    <text evidence="9">The sequence shown here is derived from an EMBL/GenBank/DDBJ whole genome shotgun (WGS) entry which is preliminary data.</text>
</comment>
<keyword evidence="3" id="KW-1003">Cell membrane</keyword>
<evidence type="ECO:0000256" key="7">
    <source>
        <dbReference type="RuleBase" id="RU363032"/>
    </source>
</evidence>
<dbReference type="CDD" id="cd06261">
    <property type="entry name" value="TM_PBP2"/>
    <property type="match status" value="1"/>
</dbReference>
<evidence type="ECO:0000313" key="10">
    <source>
        <dbReference type="Proteomes" id="UP000654345"/>
    </source>
</evidence>
<sequence length="322" mass="35565">MQLITGSRSTTDTPILPQPAKFRRRRTKYISTIVLFLLPCAVLYSIIVLFPIVQAAYYSLWSWSGLGPLTNFVGLSNFVTALKSATFLLALEHNLIILVLSLALQLPLALILALIIGKTLPGRTIFRMIFFMPYILSDVVAGVIWLFIYQPNGLLAIVWQHLFPGSQSPLWIADTHVVLYAIFMTMTWKYLGLSLVLYAAAIQNIPDELVEAARIDGASMLQTVRHITIPLLGSTIRLTILLSALGSLQYFDLIWIMTNGGPVHATETMATYLMKSGFESFAMGYGSAVGVLMFLICLVFALTYQRFVMSKDLAGSVTGPTA</sequence>